<protein>
    <submittedName>
        <fullName evidence="7">TlpA disulfide reductase family protein</fullName>
    </submittedName>
</protein>
<organism evidence="7 8">
    <name type="scientific">Nocardia aurea</name>
    <dbReference type="NCBI Taxonomy" id="2144174"/>
    <lineage>
        <taxon>Bacteria</taxon>
        <taxon>Bacillati</taxon>
        <taxon>Actinomycetota</taxon>
        <taxon>Actinomycetes</taxon>
        <taxon>Mycobacteriales</taxon>
        <taxon>Nocardiaceae</taxon>
        <taxon>Nocardia</taxon>
    </lineage>
</organism>
<dbReference type="Pfam" id="PF08534">
    <property type="entry name" value="Redoxin"/>
    <property type="match status" value="1"/>
</dbReference>
<comment type="caution">
    <text evidence="7">The sequence shown here is derived from an EMBL/GenBank/DDBJ whole genome shotgun (WGS) entry which is preliminary data.</text>
</comment>
<dbReference type="Gene3D" id="3.40.30.10">
    <property type="entry name" value="Glutaredoxin"/>
    <property type="match status" value="1"/>
</dbReference>
<dbReference type="Proteomes" id="UP001551695">
    <property type="component" value="Unassembled WGS sequence"/>
</dbReference>
<sequence length="210" mass="21719">MPVAARLGLAGLIIVVALAVALWPRDGNDSAPQPQVHPNSLVTRQLREEAGLAPCPVQDTTSRPGAETARPLAAIALTCLADGQPVELVTALAGKPALLNLWAYWCGPCAQELPYLQQYAQRAGNAITVLTVHSDPDEDKALSRLAGLDVTLPGVLDPDAAVRTAVGAPSVLPISVLLRADGSVADVVVRSFTGVDDITDTVAARLGVTA</sequence>
<evidence type="ECO:0000256" key="1">
    <source>
        <dbReference type="ARBA" id="ARBA00004196"/>
    </source>
</evidence>
<evidence type="ECO:0000256" key="4">
    <source>
        <dbReference type="ARBA" id="ARBA00023157"/>
    </source>
</evidence>
<keyword evidence="8" id="KW-1185">Reference proteome</keyword>
<dbReference type="InterPro" id="IPR050553">
    <property type="entry name" value="Thioredoxin_ResA/DsbE_sf"/>
</dbReference>
<keyword evidence="3" id="KW-0812">Transmembrane</keyword>
<dbReference type="InterPro" id="IPR013740">
    <property type="entry name" value="Redoxin"/>
</dbReference>
<keyword evidence="3" id="KW-0735">Signal-anchor</keyword>
<evidence type="ECO:0000313" key="8">
    <source>
        <dbReference type="Proteomes" id="UP001551695"/>
    </source>
</evidence>
<reference evidence="7 8" key="1">
    <citation type="submission" date="2024-06" db="EMBL/GenBank/DDBJ databases">
        <title>The Natural Products Discovery Center: Release of the First 8490 Sequenced Strains for Exploring Actinobacteria Biosynthetic Diversity.</title>
        <authorList>
            <person name="Kalkreuter E."/>
            <person name="Kautsar S.A."/>
            <person name="Yang D."/>
            <person name="Bader C.D."/>
            <person name="Teijaro C.N."/>
            <person name="Fluegel L."/>
            <person name="Davis C.M."/>
            <person name="Simpson J.R."/>
            <person name="Lauterbach L."/>
            <person name="Steele A.D."/>
            <person name="Gui C."/>
            <person name="Meng S."/>
            <person name="Li G."/>
            <person name="Viehrig K."/>
            <person name="Ye F."/>
            <person name="Su P."/>
            <person name="Kiefer A.F."/>
            <person name="Nichols A."/>
            <person name="Cepeda A.J."/>
            <person name="Yan W."/>
            <person name="Fan B."/>
            <person name="Jiang Y."/>
            <person name="Adhikari A."/>
            <person name="Zheng C.-J."/>
            <person name="Schuster L."/>
            <person name="Cowan T.M."/>
            <person name="Smanski M.J."/>
            <person name="Chevrette M.G."/>
            <person name="De Carvalho L.P.S."/>
            <person name="Shen B."/>
        </authorList>
    </citation>
    <scope>NUCLEOTIDE SEQUENCE [LARGE SCALE GENOMIC DNA]</scope>
    <source>
        <strain evidence="7 8">NPDC050403</strain>
    </source>
</reference>
<dbReference type="PROSITE" id="PS51352">
    <property type="entry name" value="THIOREDOXIN_2"/>
    <property type="match status" value="1"/>
</dbReference>
<evidence type="ECO:0000259" key="6">
    <source>
        <dbReference type="PROSITE" id="PS51352"/>
    </source>
</evidence>
<dbReference type="PANTHER" id="PTHR42852:SF6">
    <property type="entry name" value="THIOL:DISULFIDE INTERCHANGE PROTEIN DSBE"/>
    <property type="match status" value="1"/>
</dbReference>
<dbReference type="CDD" id="cd02966">
    <property type="entry name" value="TlpA_like_family"/>
    <property type="match status" value="1"/>
</dbReference>
<dbReference type="EMBL" id="JBFAKC010000022">
    <property type="protein sequence ID" value="MEV0712501.1"/>
    <property type="molecule type" value="Genomic_DNA"/>
</dbReference>
<gene>
    <name evidence="7" type="ORF">AB0I48_33585</name>
</gene>
<evidence type="ECO:0000256" key="3">
    <source>
        <dbReference type="ARBA" id="ARBA00022968"/>
    </source>
</evidence>
<dbReference type="InterPro" id="IPR036249">
    <property type="entry name" value="Thioredoxin-like_sf"/>
</dbReference>
<dbReference type="PANTHER" id="PTHR42852">
    <property type="entry name" value="THIOL:DISULFIDE INTERCHANGE PROTEIN DSBE"/>
    <property type="match status" value="1"/>
</dbReference>
<keyword evidence="4" id="KW-1015">Disulfide bond</keyword>
<name>A0ABV3G522_9NOCA</name>
<feature type="domain" description="Thioredoxin" evidence="6">
    <location>
        <begin position="66"/>
        <end position="207"/>
    </location>
</feature>
<dbReference type="SUPFAM" id="SSF52833">
    <property type="entry name" value="Thioredoxin-like"/>
    <property type="match status" value="1"/>
</dbReference>
<evidence type="ECO:0000256" key="5">
    <source>
        <dbReference type="ARBA" id="ARBA00023284"/>
    </source>
</evidence>
<proteinExistence type="predicted"/>
<dbReference type="InterPro" id="IPR017937">
    <property type="entry name" value="Thioredoxin_CS"/>
</dbReference>
<keyword evidence="5" id="KW-0676">Redox-active center</keyword>
<comment type="subcellular location">
    <subcellularLocation>
        <location evidence="1">Cell envelope</location>
    </subcellularLocation>
</comment>
<keyword evidence="2" id="KW-0201">Cytochrome c-type biogenesis</keyword>
<evidence type="ECO:0000256" key="2">
    <source>
        <dbReference type="ARBA" id="ARBA00022748"/>
    </source>
</evidence>
<accession>A0ABV3G522</accession>
<dbReference type="PROSITE" id="PS00194">
    <property type="entry name" value="THIOREDOXIN_1"/>
    <property type="match status" value="1"/>
</dbReference>
<dbReference type="InterPro" id="IPR013766">
    <property type="entry name" value="Thioredoxin_domain"/>
</dbReference>
<evidence type="ECO:0000313" key="7">
    <source>
        <dbReference type="EMBL" id="MEV0712501.1"/>
    </source>
</evidence>